<comment type="similarity">
    <text evidence="1">Belongs to the sigma-70 factor family. ECF subfamily.</text>
</comment>
<evidence type="ECO:0000256" key="5">
    <source>
        <dbReference type="ARBA" id="ARBA00023163"/>
    </source>
</evidence>
<evidence type="ECO:0000259" key="6">
    <source>
        <dbReference type="Pfam" id="PF04542"/>
    </source>
</evidence>
<dbReference type="InterPro" id="IPR036388">
    <property type="entry name" value="WH-like_DNA-bd_sf"/>
</dbReference>
<organism evidence="8 9">
    <name type="scientific">Actinorhabdospora filicis</name>
    <dbReference type="NCBI Taxonomy" id="1785913"/>
    <lineage>
        <taxon>Bacteria</taxon>
        <taxon>Bacillati</taxon>
        <taxon>Actinomycetota</taxon>
        <taxon>Actinomycetes</taxon>
        <taxon>Micromonosporales</taxon>
        <taxon>Micromonosporaceae</taxon>
        <taxon>Actinorhabdospora</taxon>
    </lineage>
</organism>
<keyword evidence="2" id="KW-0805">Transcription regulation</keyword>
<dbReference type="Gene3D" id="1.10.1740.10">
    <property type="match status" value="1"/>
</dbReference>
<feature type="domain" description="RNA polymerase sigma factor 70 region 4 type 2" evidence="7">
    <location>
        <begin position="102"/>
        <end position="153"/>
    </location>
</feature>
<dbReference type="Gene3D" id="1.10.10.10">
    <property type="entry name" value="Winged helix-like DNA-binding domain superfamily/Winged helix DNA-binding domain"/>
    <property type="match status" value="1"/>
</dbReference>
<accession>A0A9W6WBW6</accession>
<evidence type="ECO:0000256" key="4">
    <source>
        <dbReference type="ARBA" id="ARBA00023125"/>
    </source>
</evidence>
<proteinExistence type="inferred from homology"/>
<keyword evidence="3" id="KW-0731">Sigma factor</keyword>
<dbReference type="SUPFAM" id="SSF88659">
    <property type="entry name" value="Sigma3 and sigma4 domains of RNA polymerase sigma factors"/>
    <property type="match status" value="1"/>
</dbReference>
<dbReference type="InterPro" id="IPR013324">
    <property type="entry name" value="RNA_pol_sigma_r3/r4-like"/>
</dbReference>
<dbReference type="Proteomes" id="UP001165079">
    <property type="component" value="Unassembled WGS sequence"/>
</dbReference>
<dbReference type="GO" id="GO:0003677">
    <property type="term" value="F:DNA binding"/>
    <property type="evidence" value="ECO:0007669"/>
    <property type="project" value="UniProtKB-KW"/>
</dbReference>
<dbReference type="CDD" id="cd06171">
    <property type="entry name" value="Sigma70_r4"/>
    <property type="match status" value="1"/>
</dbReference>
<dbReference type="EMBL" id="BSTX01000004">
    <property type="protein sequence ID" value="GLZ81049.1"/>
    <property type="molecule type" value="Genomic_DNA"/>
</dbReference>
<name>A0A9W6WBW6_9ACTN</name>
<dbReference type="InterPro" id="IPR013249">
    <property type="entry name" value="RNA_pol_sigma70_r4_t2"/>
</dbReference>
<sequence>MTPEQDRDYRDYVAAHTRRLCRFAYLCCADWHRAEDVVQTALVRLYANWNRARRKSLDAYVRRIIVNALIDEHRLFRFRREKTTDVLPERPVTPDAPEERLVLISALLRLPKRQRAAVVLRFWEDHTVEQTATILGCSTGAAKNLTMRGLSTLRDLLGEPGFEGSAT</sequence>
<keyword evidence="9" id="KW-1185">Reference proteome</keyword>
<gene>
    <name evidence="8" type="ORF">Afil01_58560</name>
</gene>
<dbReference type="Pfam" id="PF04542">
    <property type="entry name" value="Sigma70_r2"/>
    <property type="match status" value="1"/>
</dbReference>
<dbReference type="PANTHER" id="PTHR43133:SF50">
    <property type="entry name" value="ECF RNA POLYMERASE SIGMA FACTOR SIGM"/>
    <property type="match status" value="1"/>
</dbReference>
<reference evidence="8" key="1">
    <citation type="submission" date="2023-03" db="EMBL/GenBank/DDBJ databases">
        <title>Actinorhabdospora filicis NBRC 111898.</title>
        <authorList>
            <person name="Ichikawa N."/>
            <person name="Sato H."/>
            <person name="Tonouchi N."/>
        </authorList>
    </citation>
    <scope>NUCLEOTIDE SEQUENCE</scope>
    <source>
        <strain evidence="8">NBRC 111898</strain>
    </source>
</reference>
<evidence type="ECO:0000313" key="9">
    <source>
        <dbReference type="Proteomes" id="UP001165079"/>
    </source>
</evidence>
<dbReference type="NCBIfam" id="TIGR02983">
    <property type="entry name" value="SigE-fam_strep"/>
    <property type="match status" value="1"/>
</dbReference>
<dbReference type="NCBIfam" id="TIGR02937">
    <property type="entry name" value="sigma70-ECF"/>
    <property type="match status" value="1"/>
</dbReference>
<comment type="caution">
    <text evidence="8">The sequence shown here is derived from an EMBL/GenBank/DDBJ whole genome shotgun (WGS) entry which is preliminary data.</text>
</comment>
<dbReference type="GO" id="GO:0006352">
    <property type="term" value="P:DNA-templated transcription initiation"/>
    <property type="evidence" value="ECO:0007669"/>
    <property type="project" value="InterPro"/>
</dbReference>
<dbReference type="AlphaFoldDB" id="A0A9W6WBW6"/>
<dbReference type="GO" id="GO:0016987">
    <property type="term" value="F:sigma factor activity"/>
    <property type="evidence" value="ECO:0007669"/>
    <property type="project" value="UniProtKB-KW"/>
</dbReference>
<evidence type="ECO:0000256" key="2">
    <source>
        <dbReference type="ARBA" id="ARBA00023015"/>
    </source>
</evidence>
<protein>
    <submittedName>
        <fullName evidence="8">RNA polymerase sigma24 factor</fullName>
    </submittedName>
</protein>
<dbReference type="InterPro" id="IPR014284">
    <property type="entry name" value="RNA_pol_sigma-70_dom"/>
</dbReference>
<keyword evidence="5" id="KW-0804">Transcription</keyword>
<dbReference type="SUPFAM" id="SSF88946">
    <property type="entry name" value="Sigma2 domain of RNA polymerase sigma factors"/>
    <property type="match status" value="1"/>
</dbReference>
<evidence type="ECO:0000256" key="3">
    <source>
        <dbReference type="ARBA" id="ARBA00023082"/>
    </source>
</evidence>
<evidence type="ECO:0000259" key="7">
    <source>
        <dbReference type="Pfam" id="PF08281"/>
    </source>
</evidence>
<dbReference type="InterPro" id="IPR013325">
    <property type="entry name" value="RNA_pol_sigma_r2"/>
</dbReference>
<dbReference type="PANTHER" id="PTHR43133">
    <property type="entry name" value="RNA POLYMERASE ECF-TYPE SIGMA FACTO"/>
    <property type="match status" value="1"/>
</dbReference>
<dbReference type="RefSeq" id="WP_285666376.1">
    <property type="nucleotide sequence ID" value="NZ_BSTX01000004.1"/>
</dbReference>
<dbReference type="InterPro" id="IPR039425">
    <property type="entry name" value="RNA_pol_sigma-70-like"/>
</dbReference>
<keyword evidence="4" id="KW-0238">DNA-binding</keyword>
<evidence type="ECO:0000256" key="1">
    <source>
        <dbReference type="ARBA" id="ARBA00010641"/>
    </source>
</evidence>
<evidence type="ECO:0000313" key="8">
    <source>
        <dbReference type="EMBL" id="GLZ81049.1"/>
    </source>
</evidence>
<feature type="domain" description="RNA polymerase sigma-70 region 2" evidence="6">
    <location>
        <begin position="13"/>
        <end position="74"/>
    </location>
</feature>
<dbReference type="InterPro" id="IPR014325">
    <property type="entry name" value="RNA_pol_sigma-E_actinobac"/>
</dbReference>
<dbReference type="Pfam" id="PF08281">
    <property type="entry name" value="Sigma70_r4_2"/>
    <property type="match status" value="1"/>
</dbReference>
<dbReference type="InterPro" id="IPR007627">
    <property type="entry name" value="RNA_pol_sigma70_r2"/>
</dbReference>